<evidence type="ECO:0000313" key="2">
    <source>
        <dbReference type="EMBL" id="EFX63026.1"/>
    </source>
</evidence>
<protein>
    <submittedName>
        <fullName evidence="2">Uncharacterized protein</fullName>
    </submittedName>
</protein>
<name>E9HZ05_DAPPU</name>
<organism evidence="2 3">
    <name type="scientific">Daphnia pulex</name>
    <name type="common">Water flea</name>
    <dbReference type="NCBI Taxonomy" id="6669"/>
    <lineage>
        <taxon>Eukaryota</taxon>
        <taxon>Metazoa</taxon>
        <taxon>Ecdysozoa</taxon>
        <taxon>Arthropoda</taxon>
        <taxon>Crustacea</taxon>
        <taxon>Branchiopoda</taxon>
        <taxon>Diplostraca</taxon>
        <taxon>Cladocera</taxon>
        <taxon>Anomopoda</taxon>
        <taxon>Daphniidae</taxon>
        <taxon>Daphnia</taxon>
    </lineage>
</organism>
<sequence>MVTDRRPYTRLFLCRVLQLFFTNQSLNPSNLNNNNNPNSSSPNKPSSPNSHSKSLSLHHRLPNRVKVLDHHGGQGQVPCVFLTPILIGISSPVRKCWSVRQSWLLQPLLRLQIRFWLSDFDHLPPPLLDRMTCLCKCIVQNYGSKVGCVRQ</sequence>
<feature type="region of interest" description="Disordered" evidence="1">
    <location>
        <begin position="28"/>
        <end position="55"/>
    </location>
</feature>
<proteinExistence type="predicted"/>
<dbReference type="EMBL" id="GL733255">
    <property type="protein sequence ID" value="EFX63026.1"/>
    <property type="molecule type" value="Genomic_DNA"/>
</dbReference>
<dbReference type="InParanoid" id="E9HZ05"/>
<accession>E9HZ05</accession>
<gene>
    <name evidence="2" type="ORF">DAPPUDRAFT_308717</name>
</gene>
<evidence type="ECO:0000313" key="3">
    <source>
        <dbReference type="Proteomes" id="UP000000305"/>
    </source>
</evidence>
<reference evidence="2 3" key="1">
    <citation type="journal article" date="2011" name="Science">
        <title>The ecoresponsive genome of Daphnia pulex.</title>
        <authorList>
            <person name="Colbourne J.K."/>
            <person name="Pfrender M.E."/>
            <person name="Gilbert D."/>
            <person name="Thomas W.K."/>
            <person name="Tucker A."/>
            <person name="Oakley T.H."/>
            <person name="Tokishita S."/>
            <person name="Aerts A."/>
            <person name="Arnold G.J."/>
            <person name="Basu M.K."/>
            <person name="Bauer D.J."/>
            <person name="Caceres C.E."/>
            <person name="Carmel L."/>
            <person name="Casola C."/>
            <person name="Choi J.H."/>
            <person name="Detter J.C."/>
            <person name="Dong Q."/>
            <person name="Dusheyko S."/>
            <person name="Eads B.D."/>
            <person name="Frohlich T."/>
            <person name="Geiler-Samerotte K.A."/>
            <person name="Gerlach D."/>
            <person name="Hatcher P."/>
            <person name="Jogdeo S."/>
            <person name="Krijgsveld J."/>
            <person name="Kriventseva E.V."/>
            <person name="Kultz D."/>
            <person name="Laforsch C."/>
            <person name="Lindquist E."/>
            <person name="Lopez J."/>
            <person name="Manak J.R."/>
            <person name="Muller J."/>
            <person name="Pangilinan J."/>
            <person name="Patwardhan R.P."/>
            <person name="Pitluck S."/>
            <person name="Pritham E.J."/>
            <person name="Rechtsteiner A."/>
            <person name="Rho M."/>
            <person name="Rogozin I.B."/>
            <person name="Sakarya O."/>
            <person name="Salamov A."/>
            <person name="Schaack S."/>
            <person name="Shapiro H."/>
            <person name="Shiga Y."/>
            <person name="Skalitzky C."/>
            <person name="Smith Z."/>
            <person name="Souvorov A."/>
            <person name="Sung W."/>
            <person name="Tang Z."/>
            <person name="Tsuchiya D."/>
            <person name="Tu H."/>
            <person name="Vos H."/>
            <person name="Wang M."/>
            <person name="Wolf Y.I."/>
            <person name="Yamagata H."/>
            <person name="Yamada T."/>
            <person name="Ye Y."/>
            <person name="Shaw J.R."/>
            <person name="Andrews J."/>
            <person name="Crease T.J."/>
            <person name="Tang H."/>
            <person name="Lucas S.M."/>
            <person name="Robertson H.M."/>
            <person name="Bork P."/>
            <person name="Koonin E.V."/>
            <person name="Zdobnov E.M."/>
            <person name="Grigoriev I.V."/>
            <person name="Lynch M."/>
            <person name="Boore J.L."/>
        </authorList>
    </citation>
    <scope>NUCLEOTIDE SEQUENCE [LARGE SCALE GENOMIC DNA]</scope>
</reference>
<keyword evidence="3" id="KW-1185">Reference proteome</keyword>
<dbReference type="Proteomes" id="UP000000305">
    <property type="component" value="Unassembled WGS sequence"/>
</dbReference>
<evidence type="ECO:0000256" key="1">
    <source>
        <dbReference type="SAM" id="MobiDB-lite"/>
    </source>
</evidence>
<dbReference type="KEGG" id="dpx:DAPPUDRAFT_308717"/>
<dbReference type="HOGENOM" id="CLU_1733352_0_0_1"/>
<dbReference type="AlphaFoldDB" id="E9HZ05"/>